<comment type="caution">
    <text evidence="2">The sequence shown here is derived from an EMBL/GenBank/DDBJ whole genome shotgun (WGS) entry which is preliminary data.</text>
</comment>
<feature type="region of interest" description="Disordered" evidence="1">
    <location>
        <begin position="1"/>
        <end position="61"/>
    </location>
</feature>
<reference evidence="2" key="1">
    <citation type="journal article" date="2023" name="Mol. Phylogenet. Evol.">
        <title>Genome-scale phylogeny and comparative genomics of the fungal order Sordariales.</title>
        <authorList>
            <person name="Hensen N."/>
            <person name="Bonometti L."/>
            <person name="Westerberg I."/>
            <person name="Brannstrom I.O."/>
            <person name="Guillou S."/>
            <person name="Cros-Aarteil S."/>
            <person name="Calhoun S."/>
            <person name="Haridas S."/>
            <person name="Kuo A."/>
            <person name="Mondo S."/>
            <person name="Pangilinan J."/>
            <person name="Riley R."/>
            <person name="LaButti K."/>
            <person name="Andreopoulos B."/>
            <person name="Lipzen A."/>
            <person name="Chen C."/>
            <person name="Yan M."/>
            <person name="Daum C."/>
            <person name="Ng V."/>
            <person name="Clum A."/>
            <person name="Steindorff A."/>
            <person name="Ohm R.A."/>
            <person name="Martin F."/>
            <person name="Silar P."/>
            <person name="Natvig D.O."/>
            <person name="Lalanne C."/>
            <person name="Gautier V."/>
            <person name="Ament-Velasquez S.L."/>
            <person name="Kruys A."/>
            <person name="Hutchinson M.I."/>
            <person name="Powell A.J."/>
            <person name="Barry K."/>
            <person name="Miller A.N."/>
            <person name="Grigoriev I.V."/>
            <person name="Debuchy R."/>
            <person name="Gladieux P."/>
            <person name="Hiltunen Thoren M."/>
            <person name="Johannesson H."/>
        </authorList>
    </citation>
    <scope>NUCLEOTIDE SEQUENCE</scope>
    <source>
        <strain evidence="2">CBS 990.96</strain>
    </source>
</reference>
<reference evidence="2" key="2">
    <citation type="submission" date="2023-05" db="EMBL/GenBank/DDBJ databases">
        <authorList>
            <consortium name="Lawrence Berkeley National Laboratory"/>
            <person name="Steindorff A."/>
            <person name="Hensen N."/>
            <person name="Bonometti L."/>
            <person name="Westerberg I."/>
            <person name="Brannstrom I.O."/>
            <person name="Guillou S."/>
            <person name="Cros-Aarteil S."/>
            <person name="Calhoun S."/>
            <person name="Haridas S."/>
            <person name="Kuo A."/>
            <person name="Mondo S."/>
            <person name="Pangilinan J."/>
            <person name="Riley R."/>
            <person name="Labutti K."/>
            <person name="Andreopoulos B."/>
            <person name="Lipzen A."/>
            <person name="Chen C."/>
            <person name="Yanf M."/>
            <person name="Daum C."/>
            <person name="Ng V."/>
            <person name="Clum A."/>
            <person name="Ohm R."/>
            <person name="Martin F."/>
            <person name="Silar P."/>
            <person name="Natvig D."/>
            <person name="Lalanne C."/>
            <person name="Gautier V."/>
            <person name="Ament-Velasquez S.L."/>
            <person name="Kruys A."/>
            <person name="Hutchinson M.I."/>
            <person name="Powell A.J."/>
            <person name="Barry K."/>
            <person name="Miller A.N."/>
            <person name="Grigoriev I.V."/>
            <person name="Debuchy R."/>
            <person name="Gladieux P."/>
            <person name="Thoren M.H."/>
            <person name="Johannesson H."/>
        </authorList>
    </citation>
    <scope>NUCLEOTIDE SEQUENCE</scope>
    <source>
        <strain evidence="2">CBS 990.96</strain>
    </source>
</reference>
<dbReference type="GO" id="GO:0005763">
    <property type="term" value="C:mitochondrial small ribosomal subunit"/>
    <property type="evidence" value="ECO:0007669"/>
    <property type="project" value="TreeGrafter"/>
</dbReference>
<dbReference type="PANTHER" id="PTHR28066:SF1">
    <property type="entry name" value="SMALL RIBOSOMAL SUBUNIT PROTEIN MS37"/>
    <property type="match status" value="1"/>
</dbReference>
<organism evidence="2 3">
    <name type="scientific">Podospora fimiseda</name>
    <dbReference type="NCBI Taxonomy" id="252190"/>
    <lineage>
        <taxon>Eukaryota</taxon>
        <taxon>Fungi</taxon>
        <taxon>Dikarya</taxon>
        <taxon>Ascomycota</taxon>
        <taxon>Pezizomycotina</taxon>
        <taxon>Sordariomycetes</taxon>
        <taxon>Sordariomycetidae</taxon>
        <taxon>Sordariales</taxon>
        <taxon>Podosporaceae</taxon>
        <taxon>Podospora</taxon>
    </lineage>
</organism>
<sequence>MANQRPPIAAFTSNRKVHPIGNGEQAESLASHRQLPFNPESPQVPLFKPTTPSAMSGNKPIRLPPLKVLRVRNPNRNEPNPCLTIMSSVLACWASAGHSGRGCNTVEEALRSCMDAKRPPKKPGNTINYHLQRLSKRLIAQPSKKK</sequence>
<dbReference type="InterPro" id="IPR017264">
    <property type="entry name" value="Ribosomal_mS37_fun"/>
</dbReference>
<accession>A0AAN7BYJ9</accession>
<evidence type="ECO:0008006" key="4">
    <source>
        <dbReference type="Google" id="ProtNLM"/>
    </source>
</evidence>
<dbReference type="AlphaFoldDB" id="A0AAN7BYJ9"/>
<name>A0AAN7BYJ9_9PEZI</name>
<protein>
    <recommendedName>
        <fullName evidence="4">37S ribosomal protein mrp10, mitochondrial</fullName>
    </recommendedName>
</protein>
<dbReference type="GO" id="GO:0032543">
    <property type="term" value="P:mitochondrial translation"/>
    <property type="evidence" value="ECO:0007669"/>
    <property type="project" value="InterPro"/>
</dbReference>
<dbReference type="EMBL" id="MU865290">
    <property type="protein sequence ID" value="KAK4231852.1"/>
    <property type="molecule type" value="Genomic_DNA"/>
</dbReference>
<evidence type="ECO:0000313" key="3">
    <source>
        <dbReference type="Proteomes" id="UP001301958"/>
    </source>
</evidence>
<gene>
    <name evidence="2" type="ORF">QBC38DRAFT_541125</name>
</gene>
<dbReference type="PANTHER" id="PTHR28066">
    <property type="entry name" value="37S RIBOSOMAL PROTEIN MRP10, MITOCHONDRIAL"/>
    <property type="match status" value="1"/>
</dbReference>
<evidence type="ECO:0000256" key="1">
    <source>
        <dbReference type="SAM" id="MobiDB-lite"/>
    </source>
</evidence>
<keyword evidence="3" id="KW-1185">Reference proteome</keyword>
<dbReference type="Proteomes" id="UP001301958">
    <property type="component" value="Unassembled WGS sequence"/>
</dbReference>
<proteinExistence type="predicted"/>
<evidence type="ECO:0000313" key="2">
    <source>
        <dbReference type="EMBL" id="KAK4231852.1"/>
    </source>
</evidence>
<dbReference type="GO" id="GO:0003735">
    <property type="term" value="F:structural constituent of ribosome"/>
    <property type="evidence" value="ECO:0007669"/>
    <property type="project" value="InterPro"/>
</dbReference>